<name>A0A9P9FB34_9HYPO</name>
<accession>A0A9P9FB34</accession>
<dbReference type="EMBL" id="JAGMUU010000003">
    <property type="protein sequence ID" value="KAH7157990.1"/>
    <property type="molecule type" value="Genomic_DNA"/>
</dbReference>
<dbReference type="GO" id="GO:0008171">
    <property type="term" value="F:O-methyltransferase activity"/>
    <property type="evidence" value="ECO:0007669"/>
    <property type="project" value="InterPro"/>
</dbReference>
<comment type="caution">
    <text evidence="5">The sequence shown here is derived from an EMBL/GenBank/DDBJ whole genome shotgun (WGS) entry which is preliminary data.</text>
</comment>
<evidence type="ECO:0000256" key="1">
    <source>
        <dbReference type="ARBA" id="ARBA00022603"/>
    </source>
</evidence>
<evidence type="ECO:0000313" key="6">
    <source>
        <dbReference type="Proteomes" id="UP000717696"/>
    </source>
</evidence>
<feature type="domain" description="O-methyltransferase C-terminal" evidence="4">
    <location>
        <begin position="239"/>
        <end position="415"/>
    </location>
</feature>
<evidence type="ECO:0000256" key="3">
    <source>
        <dbReference type="ARBA" id="ARBA00022691"/>
    </source>
</evidence>
<dbReference type="PANTHER" id="PTHR43712">
    <property type="entry name" value="PUTATIVE (AFU_ORTHOLOGUE AFUA_4G14580)-RELATED"/>
    <property type="match status" value="1"/>
</dbReference>
<dbReference type="PANTHER" id="PTHR43712:SF12">
    <property type="entry name" value="STERIGMATOCYSTIN 8-O-METHYLTRANSFERASE"/>
    <property type="match status" value="1"/>
</dbReference>
<dbReference type="Pfam" id="PF00891">
    <property type="entry name" value="Methyltransf_2"/>
    <property type="match status" value="1"/>
</dbReference>
<gene>
    <name evidence="5" type="ORF">B0J13DRAFT_543229</name>
</gene>
<keyword evidence="3" id="KW-0949">S-adenosyl-L-methionine</keyword>
<evidence type="ECO:0000256" key="2">
    <source>
        <dbReference type="ARBA" id="ARBA00022679"/>
    </source>
</evidence>
<keyword evidence="2" id="KW-0808">Transferase</keyword>
<reference evidence="5" key="1">
    <citation type="journal article" date="2021" name="Nat. Commun.">
        <title>Genetic determinants of endophytism in the Arabidopsis root mycobiome.</title>
        <authorList>
            <person name="Mesny F."/>
            <person name="Miyauchi S."/>
            <person name="Thiergart T."/>
            <person name="Pickel B."/>
            <person name="Atanasova L."/>
            <person name="Karlsson M."/>
            <person name="Huettel B."/>
            <person name="Barry K.W."/>
            <person name="Haridas S."/>
            <person name="Chen C."/>
            <person name="Bauer D."/>
            <person name="Andreopoulos W."/>
            <person name="Pangilinan J."/>
            <person name="LaButti K."/>
            <person name="Riley R."/>
            <person name="Lipzen A."/>
            <person name="Clum A."/>
            <person name="Drula E."/>
            <person name="Henrissat B."/>
            <person name="Kohler A."/>
            <person name="Grigoriev I.V."/>
            <person name="Martin F.M."/>
            <person name="Hacquard S."/>
        </authorList>
    </citation>
    <scope>NUCLEOTIDE SEQUENCE</scope>
    <source>
        <strain evidence="5">MPI-CAGE-AT-0021</strain>
    </source>
</reference>
<evidence type="ECO:0000259" key="4">
    <source>
        <dbReference type="Pfam" id="PF00891"/>
    </source>
</evidence>
<keyword evidence="6" id="KW-1185">Reference proteome</keyword>
<dbReference type="AlphaFoldDB" id="A0A9P9FB34"/>
<dbReference type="GO" id="GO:0032259">
    <property type="term" value="P:methylation"/>
    <property type="evidence" value="ECO:0007669"/>
    <property type="project" value="UniProtKB-KW"/>
</dbReference>
<protein>
    <submittedName>
        <fullName evidence="5">O-methyltransferase-domain-containing protein</fullName>
    </submittedName>
</protein>
<dbReference type="OrthoDB" id="1606438at2759"/>
<keyword evidence="1" id="KW-0489">Methyltransferase</keyword>
<proteinExistence type="predicted"/>
<organism evidence="5 6">
    <name type="scientific">Dactylonectria estremocensis</name>
    <dbReference type="NCBI Taxonomy" id="1079267"/>
    <lineage>
        <taxon>Eukaryota</taxon>
        <taxon>Fungi</taxon>
        <taxon>Dikarya</taxon>
        <taxon>Ascomycota</taxon>
        <taxon>Pezizomycotina</taxon>
        <taxon>Sordariomycetes</taxon>
        <taxon>Hypocreomycetidae</taxon>
        <taxon>Hypocreales</taxon>
        <taxon>Nectriaceae</taxon>
        <taxon>Dactylonectria</taxon>
    </lineage>
</organism>
<dbReference type="SUPFAM" id="SSF53335">
    <property type="entry name" value="S-adenosyl-L-methionine-dependent methyltransferases"/>
    <property type="match status" value="1"/>
</dbReference>
<dbReference type="InterPro" id="IPR016461">
    <property type="entry name" value="COMT-like"/>
</dbReference>
<dbReference type="InterPro" id="IPR001077">
    <property type="entry name" value="COMT_C"/>
</dbReference>
<dbReference type="Gene3D" id="3.40.50.150">
    <property type="entry name" value="Vaccinia Virus protein VP39"/>
    <property type="match status" value="1"/>
</dbReference>
<dbReference type="Proteomes" id="UP000717696">
    <property type="component" value="Unassembled WGS sequence"/>
</dbReference>
<evidence type="ECO:0000313" key="5">
    <source>
        <dbReference type="EMBL" id="KAH7157990.1"/>
    </source>
</evidence>
<dbReference type="PROSITE" id="PS51683">
    <property type="entry name" value="SAM_OMT_II"/>
    <property type="match status" value="1"/>
</dbReference>
<dbReference type="InterPro" id="IPR029063">
    <property type="entry name" value="SAM-dependent_MTases_sf"/>
</dbReference>
<sequence>MADNTPSLISLAKAISESANALASKLEQEGSPAPSFAEDGLVDYPKNPEILGIRMQLLDAAADMYRLALGPTDTSFLGPLFLNYDATIMDILNQFDFWSAVPLGGSATYGEIAKTVNLPENLVRRVLRYAIAIRIFASAPGAPDSVVHTSLSAAPAKQHLLRSWLRHNFEEARPGAVHIPEAFKKFDFGNEGSSEEPLESGFALANVDRLDKPESFWDYLNRDVEGKPKGWRASKFAESMQAAAASSAIKTEDSLKTGYDWSALGEATVVDIGGSSGHDAVHLVKTFPNLKIVVQDLPEVQAAFNQKLPAELQSRISFETRDFFSPQKTHGAVYMLKMILHDWPDKYAAKILATLLPHLESGSRVLLFEAVAPPDTAALPFATLGRMLSAADLQMLCAFNSLERSVDDWKALLGKVDKRLEITYVSNLPGSLHNFVEIKLNDS</sequence>